<gene>
    <name evidence="2" type="ORF">HBH25_20855</name>
</gene>
<dbReference type="SUPFAM" id="SSF55729">
    <property type="entry name" value="Acyl-CoA N-acyltransferases (Nat)"/>
    <property type="match status" value="1"/>
</dbReference>
<proteinExistence type="predicted"/>
<dbReference type="EMBL" id="JAAVJI010000017">
    <property type="protein sequence ID" value="NJP03290.1"/>
    <property type="molecule type" value="Genomic_DNA"/>
</dbReference>
<keyword evidence="3" id="KW-1185">Reference proteome</keyword>
<dbReference type="InterPro" id="IPR000182">
    <property type="entry name" value="GNAT_dom"/>
</dbReference>
<dbReference type="InterPro" id="IPR016181">
    <property type="entry name" value="Acyl_CoA_acyltransferase"/>
</dbReference>
<dbReference type="InterPro" id="IPR056935">
    <property type="entry name" value="Rv0428c-like_C"/>
</dbReference>
<reference evidence="2 3" key="1">
    <citation type="submission" date="2020-03" db="EMBL/GenBank/DDBJ databases">
        <authorList>
            <person name="Wang L."/>
            <person name="He N."/>
            <person name="Li Y."/>
            <person name="Fang Y."/>
            <person name="Zhang F."/>
        </authorList>
    </citation>
    <scope>NUCLEOTIDE SEQUENCE [LARGE SCALE GENOMIC DNA]</scope>
    <source>
        <strain evidence="3">hsmgli-8</strain>
    </source>
</reference>
<dbReference type="Proteomes" id="UP000746535">
    <property type="component" value="Unassembled WGS sequence"/>
</dbReference>
<name>A0ABX0YIR7_9PSED</name>
<evidence type="ECO:0000259" key="1">
    <source>
        <dbReference type="PROSITE" id="PS51186"/>
    </source>
</evidence>
<dbReference type="PROSITE" id="PS51186">
    <property type="entry name" value="GNAT"/>
    <property type="match status" value="1"/>
</dbReference>
<dbReference type="RefSeq" id="WP_168085857.1">
    <property type="nucleotide sequence ID" value="NZ_JAAVJI010000017.1"/>
</dbReference>
<protein>
    <submittedName>
        <fullName evidence="2">GNAT family N-acetyltransferase</fullName>
    </submittedName>
</protein>
<evidence type="ECO:0000313" key="3">
    <source>
        <dbReference type="Proteomes" id="UP000746535"/>
    </source>
</evidence>
<sequence>MDPSQAALMHALEQAAFAAWPAACSQRVAGWLLRLDVGYTKRANSLNTTQAARELSATDLLALEQAFIAKGLPPVVRTTSLVSLPGTEALLAQRGYQYSGASWVLHRALAAPFGGVPEVRLEAGAAPWMRVFSRLAEQRTDHAAAHLALLQRITHRTAWATLGEPSSPSCCGLGVLVGEHLGLFDILTGVASQRQGLAEHLCRGLLAWGQAQGAREAFLQVVKTNAPALALYEKLGFNRAYEYGYWVQA</sequence>
<feature type="domain" description="N-acetyltransferase" evidence="1">
    <location>
        <begin position="117"/>
        <end position="249"/>
    </location>
</feature>
<organism evidence="2 3">
    <name type="scientific">Pseudomonas quercus</name>
    <dbReference type="NCBI Taxonomy" id="2722792"/>
    <lineage>
        <taxon>Bacteria</taxon>
        <taxon>Pseudomonadati</taxon>
        <taxon>Pseudomonadota</taxon>
        <taxon>Gammaproteobacteria</taxon>
        <taxon>Pseudomonadales</taxon>
        <taxon>Pseudomonadaceae</taxon>
        <taxon>Pseudomonas</taxon>
    </lineage>
</organism>
<comment type="caution">
    <text evidence="2">The sequence shown here is derived from an EMBL/GenBank/DDBJ whole genome shotgun (WGS) entry which is preliminary data.</text>
</comment>
<dbReference type="Gene3D" id="3.40.630.30">
    <property type="match status" value="1"/>
</dbReference>
<dbReference type="Pfam" id="PF24553">
    <property type="entry name" value="Rv0428c_C"/>
    <property type="match status" value="2"/>
</dbReference>
<accession>A0ABX0YIR7</accession>
<evidence type="ECO:0000313" key="2">
    <source>
        <dbReference type="EMBL" id="NJP03290.1"/>
    </source>
</evidence>